<protein>
    <submittedName>
        <fullName evidence="1">Alkaline phosphatase</fullName>
    </submittedName>
</protein>
<feature type="non-terminal residue" evidence="1">
    <location>
        <position position="1"/>
    </location>
</feature>
<dbReference type="Gene3D" id="3.40.720.10">
    <property type="entry name" value="Alkaline Phosphatase, subunit A"/>
    <property type="match status" value="1"/>
</dbReference>
<dbReference type="Proteomes" id="UP000533429">
    <property type="component" value="Unassembled WGS sequence"/>
</dbReference>
<dbReference type="InterPro" id="IPR017850">
    <property type="entry name" value="Alkaline_phosphatase_core_sf"/>
</dbReference>
<name>A0A850QMD2_PHODD</name>
<gene>
    <name evidence="1" type="ORF">HWA77_11245</name>
</gene>
<dbReference type="AlphaFoldDB" id="A0A850QMD2"/>
<evidence type="ECO:0000313" key="1">
    <source>
        <dbReference type="EMBL" id="NVP00787.1"/>
    </source>
</evidence>
<dbReference type="EMBL" id="JABXOR010000700">
    <property type="protein sequence ID" value="NVP00787.1"/>
    <property type="molecule type" value="Genomic_DNA"/>
</dbReference>
<comment type="caution">
    <text evidence="1">The sequence shown here is derived from an EMBL/GenBank/DDBJ whole genome shotgun (WGS) entry which is preliminary data.</text>
</comment>
<evidence type="ECO:0000313" key="2">
    <source>
        <dbReference type="Proteomes" id="UP000533429"/>
    </source>
</evidence>
<proteinExistence type="predicted"/>
<sequence>IPAIHDFDAFYPYNDRANLLARVQGTKQNIVWGTGTHTHTPVNVFAWGPTDVILPVSKILHHSELGEYIKSQVK</sequence>
<reference evidence="1 2" key="1">
    <citation type="submission" date="2020-06" db="EMBL/GenBank/DDBJ databases">
        <title>Photobacterium damselae subsp. damselae comparative genomics.</title>
        <authorList>
            <person name="Osorio C.R."/>
        </authorList>
    </citation>
    <scope>NUCLEOTIDE SEQUENCE [LARGE SCALE GENOMIC DNA]</scope>
    <source>
        <strain evidence="1 2">TW250/03</strain>
    </source>
</reference>
<dbReference type="Gene3D" id="4.10.80.410">
    <property type="entry name" value="Alkaline phosphatase, crown domain, central beta-sheet"/>
    <property type="match status" value="1"/>
</dbReference>
<dbReference type="SUPFAM" id="SSF53649">
    <property type="entry name" value="Alkaline phosphatase-like"/>
    <property type="match status" value="1"/>
</dbReference>
<organism evidence="1 2">
    <name type="scientific">Photobacterium damselae subsp. damselae</name>
    <name type="common">Listonella damsela</name>
    <dbReference type="NCBI Taxonomy" id="85581"/>
    <lineage>
        <taxon>Bacteria</taxon>
        <taxon>Pseudomonadati</taxon>
        <taxon>Pseudomonadota</taxon>
        <taxon>Gammaproteobacteria</taxon>
        <taxon>Vibrionales</taxon>
        <taxon>Vibrionaceae</taxon>
        <taxon>Photobacterium</taxon>
    </lineage>
</organism>
<accession>A0A850QMD2</accession>